<dbReference type="AlphaFoldDB" id="A0A9E5JWI3"/>
<keyword evidence="2 4" id="KW-0238">DNA-binding</keyword>
<name>A0A9E5JWI3_9GAMM</name>
<dbReference type="Pfam" id="PF00440">
    <property type="entry name" value="TetR_N"/>
    <property type="match status" value="1"/>
</dbReference>
<dbReference type="InterPro" id="IPR009057">
    <property type="entry name" value="Homeodomain-like_sf"/>
</dbReference>
<reference evidence="6" key="1">
    <citation type="submission" date="2020-03" db="EMBL/GenBank/DDBJ databases">
        <authorList>
            <person name="Guo F."/>
        </authorList>
    </citation>
    <scope>NUCLEOTIDE SEQUENCE</scope>
    <source>
        <strain evidence="6">JCM 30134</strain>
    </source>
</reference>
<keyword evidence="1" id="KW-0805">Transcription regulation</keyword>
<evidence type="ECO:0000313" key="7">
    <source>
        <dbReference type="Proteomes" id="UP000787472"/>
    </source>
</evidence>
<dbReference type="PROSITE" id="PS01081">
    <property type="entry name" value="HTH_TETR_1"/>
    <property type="match status" value="1"/>
</dbReference>
<dbReference type="InterPro" id="IPR001647">
    <property type="entry name" value="HTH_TetR"/>
</dbReference>
<dbReference type="PROSITE" id="PS50977">
    <property type="entry name" value="HTH_TETR_2"/>
    <property type="match status" value="1"/>
</dbReference>
<sequence>MSTKGNMTRNKLMDIAERRILQKGFSATSIEDIITEAGISKGGFFYHFEGKDDLAYALMQRYREQDAFLFSGLFRRAEELLDDPLQQMLLFIKLLAEMMDQLEDLHPGCLVASFTYESHEVNDQVKAITADSVMDWRQLFSDQLNKVHQHYPPKLDVNTTDLADLLSTVIEGGIVVSRAIGDKKLLVRQLLEYRNYIRLLYEA</sequence>
<dbReference type="PANTHER" id="PTHR47506:SF1">
    <property type="entry name" value="HTH-TYPE TRANSCRIPTIONAL REGULATOR YJDC"/>
    <property type="match status" value="1"/>
</dbReference>
<comment type="caution">
    <text evidence="6">The sequence shown here is derived from an EMBL/GenBank/DDBJ whole genome shotgun (WGS) entry which is preliminary data.</text>
</comment>
<feature type="domain" description="HTH tetR-type" evidence="5">
    <location>
        <begin position="6"/>
        <end position="66"/>
    </location>
</feature>
<dbReference type="InterPro" id="IPR036271">
    <property type="entry name" value="Tet_transcr_reg_TetR-rel_C_sf"/>
</dbReference>
<keyword evidence="3" id="KW-0804">Transcription</keyword>
<dbReference type="RefSeq" id="WP_167185622.1">
    <property type="nucleotide sequence ID" value="NZ_JAAONZ010000006.1"/>
</dbReference>
<dbReference type="PANTHER" id="PTHR47506">
    <property type="entry name" value="TRANSCRIPTIONAL REGULATORY PROTEIN"/>
    <property type="match status" value="1"/>
</dbReference>
<proteinExistence type="predicted"/>
<dbReference type="InterPro" id="IPR023772">
    <property type="entry name" value="DNA-bd_HTH_TetR-type_CS"/>
</dbReference>
<evidence type="ECO:0000313" key="6">
    <source>
        <dbReference type="EMBL" id="NHO65861.1"/>
    </source>
</evidence>
<evidence type="ECO:0000256" key="3">
    <source>
        <dbReference type="ARBA" id="ARBA00023163"/>
    </source>
</evidence>
<accession>A0A9E5JWI3</accession>
<dbReference type="Gene3D" id="1.10.357.10">
    <property type="entry name" value="Tetracycline Repressor, domain 2"/>
    <property type="match status" value="1"/>
</dbReference>
<feature type="DNA-binding region" description="H-T-H motif" evidence="4">
    <location>
        <begin position="29"/>
        <end position="48"/>
    </location>
</feature>
<gene>
    <name evidence="6" type="ORF">G8770_09935</name>
</gene>
<dbReference type="PRINTS" id="PR00455">
    <property type="entry name" value="HTHTETR"/>
</dbReference>
<dbReference type="EMBL" id="JAAONZ010000006">
    <property type="protein sequence ID" value="NHO65861.1"/>
    <property type="molecule type" value="Genomic_DNA"/>
</dbReference>
<evidence type="ECO:0000256" key="1">
    <source>
        <dbReference type="ARBA" id="ARBA00023015"/>
    </source>
</evidence>
<dbReference type="SUPFAM" id="SSF46689">
    <property type="entry name" value="Homeodomain-like"/>
    <property type="match status" value="1"/>
</dbReference>
<keyword evidence="7" id="KW-1185">Reference proteome</keyword>
<dbReference type="InterPro" id="IPR054156">
    <property type="entry name" value="YxaF_TetR_C"/>
</dbReference>
<protein>
    <submittedName>
        <fullName evidence="6">TetR/AcrR family transcriptional regulator</fullName>
    </submittedName>
</protein>
<dbReference type="Proteomes" id="UP000787472">
    <property type="component" value="Unassembled WGS sequence"/>
</dbReference>
<evidence type="ECO:0000259" key="5">
    <source>
        <dbReference type="PROSITE" id="PS50977"/>
    </source>
</evidence>
<dbReference type="Pfam" id="PF21993">
    <property type="entry name" value="TetR_C_13_2"/>
    <property type="match status" value="1"/>
</dbReference>
<evidence type="ECO:0000256" key="4">
    <source>
        <dbReference type="PROSITE-ProRule" id="PRU00335"/>
    </source>
</evidence>
<evidence type="ECO:0000256" key="2">
    <source>
        <dbReference type="ARBA" id="ARBA00023125"/>
    </source>
</evidence>
<dbReference type="SUPFAM" id="SSF48498">
    <property type="entry name" value="Tetracyclin repressor-like, C-terminal domain"/>
    <property type="match status" value="1"/>
</dbReference>
<dbReference type="GO" id="GO:0003677">
    <property type="term" value="F:DNA binding"/>
    <property type="evidence" value="ECO:0007669"/>
    <property type="project" value="UniProtKB-UniRule"/>
</dbReference>
<organism evidence="6 7">
    <name type="scientific">Pseudomaricurvus hydrocarbonicus</name>
    <dbReference type="NCBI Taxonomy" id="1470433"/>
    <lineage>
        <taxon>Bacteria</taxon>
        <taxon>Pseudomonadati</taxon>
        <taxon>Pseudomonadota</taxon>
        <taxon>Gammaproteobacteria</taxon>
        <taxon>Cellvibrionales</taxon>
        <taxon>Cellvibrionaceae</taxon>
        <taxon>Pseudomaricurvus</taxon>
    </lineage>
</organism>